<dbReference type="AlphaFoldDB" id="A0A239DFR8"/>
<dbReference type="Proteomes" id="UP000198480">
    <property type="component" value="Unassembled WGS sequence"/>
</dbReference>
<dbReference type="RefSeq" id="WP_089239929.1">
    <property type="nucleotide sequence ID" value="NZ_FZOK01000007.1"/>
</dbReference>
<dbReference type="PROSITE" id="PS51257">
    <property type="entry name" value="PROKAR_LIPOPROTEIN"/>
    <property type="match status" value="1"/>
</dbReference>
<dbReference type="OrthoDB" id="670226at2"/>
<dbReference type="EMBL" id="FZOK01000007">
    <property type="protein sequence ID" value="SNS31200.1"/>
    <property type="molecule type" value="Genomic_DNA"/>
</dbReference>
<keyword evidence="2" id="KW-1185">Reference proteome</keyword>
<protein>
    <recommendedName>
        <fullName evidence="3">Lipoprotein</fullName>
    </recommendedName>
</protein>
<gene>
    <name evidence="1" type="ORF">SAMN06295967_10733</name>
</gene>
<reference evidence="2" key="1">
    <citation type="submission" date="2017-06" db="EMBL/GenBank/DDBJ databases">
        <authorList>
            <person name="Varghese N."/>
            <person name="Submissions S."/>
        </authorList>
    </citation>
    <scope>NUCLEOTIDE SEQUENCE [LARGE SCALE GENOMIC DNA]</scope>
    <source>
        <strain evidence="2">5C</strain>
    </source>
</reference>
<organism evidence="1 2">
    <name type="scientific">Belliella buryatensis</name>
    <dbReference type="NCBI Taxonomy" id="1500549"/>
    <lineage>
        <taxon>Bacteria</taxon>
        <taxon>Pseudomonadati</taxon>
        <taxon>Bacteroidota</taxon>
        <taxon>Cytophagia</taxon>
        <taxon>Cytophagales</taxon>
        <taxon>Cyclobacteriaceae</taxon>
        <taxon>Belliella</taxon>
    </lineage>
</organism>
<evidence type="ECO:0000313" key="2">
    <source>
        <dbReference type="Proteomes" id="UP000198480"/>
    </source>
</evidence>
<sequence length="220" mass="25103">MLEVRRLFNILITFIFLTVTSSSCVDELLSETLIYSNNFNTLDLRNFTNARLFVFQGDTVAGFYHNEELKVRVLDLPPHNALRVTIDVLAHDSWDGNVDDGVSGPDFWYFKIDDKEVYRTTFSNTPCVNSFCLRQSFPQEYFRQNLPKTGSVRIYPVGRCNTGPNNSGTTKYRVTKIIPHVGKDVKLTMGDELLQLNARNPLCDESWSISKIEISAMEVS</sequence>
<proteinExistence type="predicted"/>
<evidence type="ECO:0008006" key="3">
    <source>
        <dbReference type="Google" id="ProtNLM"/>
    </source>
</evidence>
<accession>A0A239DFR8</accession>
<evidence type="ECO:0000313" key="1">
    <source>
        <dbReference type="EMBL" id="SNS31200.1"/>
    </source>
</evidence>
<name>A0A239DFR8_9BACT</name>